<dbReference type="PANTHER" id="PTHR45797:SF1">
    <property type="entry name" value="HELICASE ARIP4"/>
    <property type="match status" value="1"/>
</dbReference>
<organism evidence="13">
    <name type="scientific">Naegleria gruberi</name>
    <name type="common">Amoeba</name>
    <dbReference type="NCBI Taxonomy" id="5762"/>
    <lineage>
        <taxon>Eukaryota</taxon>
        <taxon>Discoba</taxon>
        <taxon>Heterolobosea</taxon>
        <taxon>Tetramitia</taxon>
        <taxon>Eutetramitia</taxon>
        <taxon>Vahlkampfiidae</taxon>
        <taxon>Naegleria</taxon>
    </lineage>
</organism>
<evidence type="ECO:0000256" key="6">
    <source>
        <dbReference type="ARBA" id="ARBA00022840"/>
    </source>
</evidence>
<dbReference type="Gene3D" id="1.20.120.850">
    <property type="entry name" value="SWI2/SNF2 ATPases, N-terminal domain"/>
    <property type="match status" value="1"/>
</dbReference>
<dbReference type="InterPro" id="IPR000330">
    <property type="entry name" value="SNF2_N"/>
</dbReference>
<dbReference type="GO" id="GO:0005634">
    <property type="term" value="C:nucleus"/>
    <property type="evidence" value="ECO:0007669"/>
    <property type="project" value="UniProtKB-SubCell"/>
</dbReference>
<evidence type="ECO:0000256" key="1">
    <source>
        <dbReference type="ARBA" id="ARBA00004123"/>
    </source>
</evidence>
<keyword evidence="4" id="KW-0378">Hydrolase</keyword>
<feature type="compositionally biased region" description="Polar residues" evidence="9">
    <location>
        <begin position="54"/>
        <end position="68"/>
    </location>
</feature>
<evidence type="ECO:0000256" key="7">
    <source>
        <dbReference type="ARBA" id="ARBA00023125"/>
    </source>
</evidence>
<reference evidence="12 13" key="1">
    <citation type="journal article" date="2010" name="Cell">
        <title>The genome of Naegleria gruberi illuminates early eukaryotic versatility.</title>
        <authorList>
            <person name="Fritz-Laylin L.K."/>
            <person name="Prochnik S.E."/>
            <person name="Ginger M.L."/>
            <person name="Dacks J.B."/>
            <person name="Carpenter M.L."/>
            <person name="Field M.C."/>
            <person name="Kuo A."/>
            <person name="Paredez A."/>
            <person name="Chapman J."/>
            <person name="Pham J."/>
            <person name="Shu S."/>
            <person name="Neupane R."/>
            <person name="Cipriano M."/>
            <person name="Mancuso J."/>
            <person name="Tu H."/>
            <person name="Salamov A."/>
            <person name="Lindquist E."/>
            <person name="Shapiro H."/>
            <person name="Lucas S."/>
            <person name="Grigoriev I.V."/>
            <person name="Cande W.Z."/>
            <person name="Fulton C."/>
            <person name="Rokhsar D.S."/>
            <person name="Dawson S.C."/>
        </authorList>
    </citation>
    <scope>NUCLEOTIDE SEQUENCE [LARGE SCALE GENOMIC DNA]</scope>
    <source>
        <strain evidence="12 13">NEG-M</strain>
    </source>
</reference>
<dbReference type="SMART" id="SM00490">
    <property type="entry name" value="HELICc"/>
    <property type="match status" value="1"/>
</dbReference>
<dbReference type="InterPro" id="IPR014001">
    <property type="entry name" value="Helicase_ATP-bd"/>
</dbReference>
<dbReference type="Gene3D" id="3.40.50.10810">
    <property type="entry name" value="Tandem AAA-ATPase domain"/>
    <property type="match status" value="1"/>
</dbReference>
<dbReference type="InParanoid" id="D2VLF2"/>
<evidence type="ECO:0000259" key="11">
    <source>
        <dbReference type="PROSITE" id="PS51194"/>
    </source>
</evidence>
<dbReference type="PROSITE" id="PS51194">
    <property type="entry name" value="HELICASE_CTER"/>
    <property type="match status" value="1"/>
</dbReference>
<dbReference type="PANTHER" id="PTHR45797">
    <property type="entry name" value="RAD54-LIKE"/>
    <property type="match status" value="1"/>
</dbReference>
<feature type="compositionally biased region" description="Acidic residues" evidence="9">
    <location>
        <begin position="930"/>
        <end position="960"/>
    </location>
</feature>
<dbReference type="AlphaFoldDB" id="D2VLF2"/>
<dbReference type="GO" id="GO:0005524">
    <property type="term" value="F:ATP binding"/>
    <property type="evidence" value="ECO:0007669"/>
    <property type="project" value="UniProtKB-KW"/>
</dbReference>
<comment type="subcellular location">
    <subcellularLocation>
        <location evidence="1">Nucleus</location>
    </subcellularLocation>
</comment>
<dbReference type="VEuPathDB" id="AmoebaDB:NAEGRDRAFT_58596"/>
<keyword evidence="7" id="KW-0238">DNA-binding</keyword>
<gene>
    <name evidence="12" type="ORF">NAEGRDRAFT_58596</name>
</gene>
<dbReference type="eggNOG" id="KOG1016">
    <property type="taxonomic scope" value="Eukaryota"/>
</dbReference>
<dbReference type="SMART" id="SM00487">
    <property type="entry name" value="DEXDc"/>
    <property type="match status" value="1"/>
</dbReference>
<dbReference type="Gene3D" id="3.40.50.300">
    <property type="entry name" value="P-loop containing nucleotide triphosphate hydrolases"/>
    <property type="match status" value="2"/>
</dbReference>
<keyword evidence="6" id="KW-0067">ATP-binding</keyword>
<comment type="similarity">
    <text evidence="2">Belongs to the SNF2/RAD54 helicase family.</text>
</comment>
<evidence type="ECO:0000256" key="3">
    <source>
        <dbReference type="ARBA" id="ARBA00022741"/>
    </source>
</evidence>
<dbReference type="InterPro" id="IPR044574">
    <property type="entry name" value="ARIP4-like"/>
</dbReference>
<dbReference type="RefSeq" id="XP_002675046.1">
    <property type="nucleotide sequence ID" value="XM_002675000.1"/>
</dbReference>
<dbReference type="KEGG" id="ngr:NAEGRDRAFT_58596"/>
<dbReference type="InterPro" id="IPR027417">
    <property type="entry name" value="P-loop_NTPase"/>
</dbReference>
<evidence type="ECO:0000259" key="10">
    <source>
        <dbReference type="PROSITE" id="PS51192"/>
    </source>
</evidence>
<dbReference type="OrthoDB" id="2020972at2759"/>
<name>D2VLF2_NAEGR</name>
<keyword evidence="3" id="KW-0547">Nucleotide-binding</keyword>
<feature type="domain" description="Helicase C-terminal" evidence="11">
    <location>
        <begin position="674"/>
        <end position="842"/>
    </location>
</feature>
<dbReference type="Pfam" id="PF00271">
    <property type="entry name" value="Helicase_C"/>
    <property type="match status" value="1"/>
</dbReference>
<keyword evidence="13" id="KW-1185">Reference proteome</keyword>
<dbReference type="GO" id="GO:0004386">
    <property type="term" value="F:helicase activity"/>
    <property type="evidence" value="ECO:0007669"/>
    <property type="project" value="UniProtKB-KW"/>
</dbReference>
<evidence type="ECO:0000313" key="13">
    <source>
        <dbReference type="Proteomes" id="UP000006671"/>
    </source>
</evidence>
<dbReference type="GO" id="GO:0003677">
    <property type="term" value="F:DNA binding"/>
    <property type="evidence" value="ECO:0007669"/>
    <property type="project" value="UniProtKB-KW"/>
</dbReference>
<evidence type="ECO:0000256" key="8">
    <source>
        <dbReference type="ARBA" id="ARBA00023242"/>
    </source>
</evidence>
<dbReference type="CDD" id="cd18793">
    <property type="entry name" value="SF2_C_SNF"/>
    <property type="match status" value="1"/>
</dbReference>
<protein>
    <submittedName>
        <fullName evidence="12">Helicase</fullName>
    </submittedName>
</protein>
<evidence type="ECO:0000313" key="12">
    <source>
        <dbReference type="EMBL" id="EFC42302.1"/>
    </source>
</evidence>
<dbReference type="OMA" id="QNWEREI"/>
<dbReference type="Proteomes" id="UP000006671">
    <property type="component" value="Unassembled WGS sequence"/>
</dbReference>
<dbReference type="STRING" id="5762.D2VLF2"/>
<keyword evidence="8" id="KW-0539">Nucleus</keyword>
<dbReference type="InterPro" id="IPR049730">
    <property type="entry name" value="SNF2/RAD54-like_C"/>
</dbReference>
<sequence>MNKRKFDEEEVPQQEDPLNFVALDSTLNPAQFPTTTITTTENLISTNTSNLTSHPTDSSNPHPNSDQLTPKKRKINSISPSDLNHIHTFTPDSTTLDFRIMNLKSASSSAPEDEGIHDPNIPEITSSVMNDDSIFFDNELDESLYLSSAFSSTEREEIRMQTKKFIEIQKLNEQQYVQHAVKYVRSISEVNRIINVGEWFGTEELEESFVQGITPSQSQENFKIPQVSLMNATNPKAQISSITTPEIVFLPKVFSSLIKPHQLEGIRFCWSHIILPPNDTLRGCILGHSNGLGKTLTVIAFSYLFLKYNKGKKILIICPRSVIQNWEREISSWLHSLRLEYIPCYVLDHGKDSRVSRLEKLQEWDSKGGILLMCFTSFSRWTETQYSNIDSKSCQNRFDFEKKISDYLRGCDLAIVDEGHRLKNPSSSISKALYCNIQTRNRIVLTGVPPQFDLMEYYTILDWIRPGYWSLNEFKHLFIDPMNNHSIESIKQRYYVLKHELSYFVHRKDQSVLKSYLPPKREYVIQFHPHDIQVSLYNNFIQSRDGDEKCIYYVTCMLQKILNHPDWVVDYCQANNPKDSNTSSIKLFSDERLDLEGSKSSHADLNSYSLNTEISDEDMSVAPSISNTMFNMLEKAEKYKDSSENIEWASPVHSRSYIMNAIDHSPKMLCLIRMIEQCFLSNEKILVFSQYQETLDIIERIINNVNITTGLPLEDEHQPLKRKLKRNLDYYRLDESMSVSLGQSVVDSFNSSNDAPLLLISTKVGSLGIDLSTSQKIVLYDVCWDSSWDNQAVFRSFRYGQTKPVSIYRFVMYNTIESKIFEKLCTKTSPFKNLSEDKKDFLNKDDFVPYTKPPSENVTISKTDQLLSNVLNSDIRILKYLRSIFDYESLYIEAIDDMTSNEQTNYKSRYELDFSNYTTKDRNRNNSTSEEGDESEESEQYEDETSSDSEQFESEEEEIE</sequence>
<dbReference type="InterPro" id="IPR001650">
    <property type="entry name" value="Helicase_C-like"/>
</dbReference>
<keyword evidence="5 12" id="KW-0347">Helicase</keyword>
<evidence type="ECO:0000256" key="5">
    <source>
        <dbReference type="ARBA" id="ARBA00022806"/>
    </source>
</evidence>
<dbReference type="GeneID" id="8851866"/>
<dbReference type="EMBL" id="GG738880">
    <property type="protein sequence ID" value="EFC42302.1"/>
    <property type="molecule type" value="Genomic_DNA"/>
</dbReference>
<evidence type="ECO:0000256" key="9">
    <source>
        <dbReference type="SAM" id="MobiDB-lite"/>
    </source>
</evidence>
<dbReference type="Pfam" id="PF00176">
    <property type="entry name" value="SNF2-rel_dom"/>
    <property type="match status" value="1"/>
</dbReference>
<accession>D2VLF2</accession>
<feature type="region of interest" description="Disordered" evidence="9">
    <location>
        <begin position="46"/>
        <end position="85"/>
    </location>
</feature>
<feature type="region of interest" description="Disordered" evidence="9">
    <location>
        <begin position="917"/>
        <end position="960"/>
    </location>
</feature>
<dbReference type="SUPFAM" id="SSF52540">
    <property type="entry name" value="P-loop containing nucleoside triphosphate hydrolases"/>
    <property type="match status" value="2"/>
</dbReference>
<feature type="domain" description="Helicase ATP-binding" evidence="10">
    <location>
        <begin position="275"/>
        <end position="467"/>
    </location>
</feature>
<evidence type="ECO:0000256" key="4">
    <source>
        <dbReference type="ARBA" id="ARBA00022801"/>
    </source>
</evidence>
<evidence type="ECO:0000256" key="2">
    <source>
        <dbReference type="ARBA" id="ARBA00007025"/>
    </source>
</evidence>
<dbReference type="InterPro" id="IPR038718">
    <property type="entry name" value="SNF2-like_sf"/>
</dbReference>
<dbReference type="PROSITE" id="PS51192">
    <property type="entry name" value="HELICASE_ATP_BIND_1"/>
    <property type="match status" value="1"/>
</dbReference>
<dbReference type="GO" id="GO:0016887">
    <property type="term" value="F:ATP hydrolysis activity"/>
    <property type="evidence" value="ECO:0007669"/>
    <property type="project" value="InterPro"/>
</dbReference>
<proteinExistence type="inferred from homology"/>